<proteinExistence type="predicted"/>
<gene>
    <name evidence="1" type="ORF">D5086_016968</name>
</gene>
<name>A0ACC4BX84_POPAL</name>
<organism evidence="1 2">
    <name type="scientific">Populus alba</name>
    <name type="common">White poplar</name>
    <dbReference type="NCBI Taxonomy" id="43335"/>
    <lineage>
        <taxon>Eukaryota</taxon>
        <taxon>Viridiplantae</taxon>
        <taxon>Streptophyta</taxon>
        <taxon>Embryophyta</taxon>
        <taxon>Tracheophyta</taxon>
        <taxon>Spermatophyta</taxon>
        <taxon>Magnoliopsida</taxon>
        <taxon>eudicotyledons</taxon>
        <taxon>Gunneridae</taxon>
        <taxon>Pentapetalae</taxon>
        <taxon>rosids</taxon>
        <taxon>fabids</taxon>
        <taxon>Malpighiales</taxon>
        <taxon>Salicaceae</taxon>
        <taxon>Saliceae</taxon>
        <taxon>Populus</taxon>
    </lineage>
</organism>
<dbReference type="EMBL" id="RCHU02000008">
    <property type="protein sequence ID" value="KAL3582636.1"/>
    <property type="molecule type" value="Genomic_DNA"/>
</dbReference>
<evidence type="ECO:0000313" key="2">
    <source>
        <dbReference type="Proteomes" id="UP000309997"/>
    </source>
</evidence>
<reference evidence="1 2" key="1">
    <citation type="journal article" date="2024" name="Plant Biotechnol. J.">
        <title>Genome and CRISPR/Cas9 system of a widespread forest tree (Populus alba) in the world.</title>
        <authorList>
            <person name="Liu Y.J."/>
            <person name="Jiang P.F."/>
            <person name="Han X.M."/>
            <person name="Li X.Y."/>
            <person name="Wang H.M."/>
            <person name="Wang Y.J."/>
            <person name="Wang X.X."/>
            <person name="Zeng Q.Y."/>
        </authorList>
    </citation>
    <scope>NUCLEOTIDE SEQUENCE [LARGE SCALE GENOMIC DNA]</scope>
    <source>
        <strain evidence="2">cv. PAL-ZL1</strain>
    </source>
</reference>
<sequence length="262" mass="29778">MVDVKLFGLSPSPFSQRVVWALKLKGISYEYVEEDLSNKSNLLLQYNPIFKKIPVLVHDGKPIAESMVILEYIDNTWPENPLLPKDPHERSLVRFWAKFIDERGAALVALYRASGEELEKAVKEVVEVLRVLEEQGLGDKKFFGGDSINLVDISYGLFTCCKFDPETSQSSLVRVIRQQGILGPYIIDVFDNNHGLANWFFAMEKHWDYSSEAEDFLLVTSSSMNSYGMPFIFRAHITRKTNGLENAQSSFTTSAMTKGFAW</sequence>
<evidence type="ECO:0000313" key="1">
    <source>
        <dbReference type="EMBL" id="KAL3582636.1"/>
    </source>
</evidence>
<accession>A0ACC4BX84</accession>
<comment type="caution">
    <text evidence="1">The sequence shown here is derived from an EMBL/GenBank/DDBJ whole genome shotgun (WGS) entry which is preliminary data.</text>
</comment>
<protein>
    <submittedName>
        <fullName evidence="1">Uncharacterized protein</fullName>
    </submittedName>
</protein>
<keyword evidence="2" id="KW-1185">Reference proteome</keyword>
<dbReference type="Proteomes" id="UP000309997">
    <property type="component" value="Unassembled WGS sequence"/>
</dbReference>